<reference evidence="3 4" key="1">
    <citation type="journal article" date="2016" name="Front. Microbiol.">
        <title>Genomic Resource of Rice Seed Associated Bacteria.</title>
        <authorList>
            <person name="Midha S."/>
            <person name="Bansal K."/>
            <person name="Sharma S."/>
            <person name="Kumar N."/>
            <person name="Patil P.P."/>
            <person name="Chaudhry V."/>
            <person name="Patil P.B."/>
        </authorList>
    </citation>
    <scope>NUCLEOTIDE SEQUENCE [LARGE SCALE GENOMIC DNA]</scope>
    <source>
        <strain evidence="3 4">NS331</strain>
    </source>
</reference>
<gene>
    <name evidence="3" type="ORF">NS331_22675</name>
</gene>
<dbReference type="Gene3D" id="3.40.190.10">
    <property type="entry name" value="Periplasmic binding protein-like II"/>
    <property type="match status" value="1"/>
</dbReference>
<dbReference type="PANTHER" id="PTHR42928:SF5">
    <property type="entry name" value="BLR1237 PROTEIN"/>
    <property type="match status" value="1"/>
</dbReference>
<dbReference type="Pfam" id="PF03401">
    <property type="entry name" value="TctC"/>
    <property type="match status" value="1"/>
</dbReference>
<keyword evidence="2" id="KW-0732">Signal</keyword>
<dbReference type="PANTHER" id="PTHR42928">
    <property type="entry name" value="TRICARBOXYLATE-BINDING PROTEIN"/>
    <property type="match status" value="1"/>
</dbReference>
<evidence type="ECO:0000256" key="1">
    <source>
        <dbReference type="ARBA" id="ARBA00006987"/>
    </source>
</evidence>
<feature type="chain" id="PRO_5007546441" evidence="2">
    <location>
        <begin position="36"/>
        <end position="334"/>
    </location>
</feature>
<dbReference type="EMBL" id="LDSL01000173">
    <property type="protein sequence ID" value="KTT14701.1"/>
    <property type="molecule type" value="Genomic_DNA"/>
</dbReference>
<dbReference type="InterPro" id="IPR042100">
    <property type="entry name" value="Bug_dom1"/>
</dbReference>
<dbReference type="Gene3D" id="3.40.190.150">
    <property type="entry name" value="Bordetella uptake gene, domain 1"/>
    <property type="match status" value="1"/>
</dbReference>
<keyword evidence="4" id="KW-1185">Reference proteome</keyword>
<dbReference type="PATRIC" id="fig|433924.3.peg.1656"/>
<dbReference type="CDD" id="cd13578">
    <property type="entry name" value="PBP2_Bug27"/>
    <property type="match status" value="1"/>
</dbReference>
<accession>A0A147GMX8</accession>
<name>A0A147GMX8_9BURK</name>
<comment type="similarity">
    <text evidence="1">Belongs to the UPF0065 (bug) family.</text>
</comment>
<dbReference type="OrthoDB" id="8678477at2"/>
<comment type="caution">
    <text evidence="3">The sequence shown here is derived from an EMBL/GenBank/DDBJ whole genome shotgun (WGS) entry which is preliminary data.</text>
</comment>
<dbReference type="InterPro" id="IPR005064">
    <property type="entry name" value="BUG"/>
</dbReference>
<evidence type="ECO:0000313" key="3">
    <source>
        <dbReference type="EMBL" id="KTT14701.1"/>
    </source>
</evidence>
<evidence type="ECO:0000313" key="4">
    <source>
        <dbReference type="Proteomes" id="UP000072741"/>
    </source>
</evidence>
<dbReference type="SUPFAM" id="SSF53850">
    <property type="entry name" value="Periplasmic binding protein-like II"/>
    <property type="match status" value="1"/>
</dbReference>
<organism evidence="3 4">
    <name type="scientific">Pseudacidovorax intermedius</name>
    <dbReference type="NCBI Taxonomy" id="433924"/>
    <lineage>
        <taxon>Bacteria</taxon>
        <taxon>Pseudomonadati</taxon>
        <taxon>Pseudomonadota</taxon>
        <taxon>Betaproteobacteria</taxon>
        <taxon>Burkholderiales</taxon>
        <taxon>Comamonadaceae</taxon>
        <taxon>Pseudacidovorax</taxon>
    </lineage>
</organism>
<dbReference type="Proteomes" id="UP000072741">
    <property type="component" value="Unassembled WGS sequence"/>
</dbReference>
<protein>
    <submittedName>
        <fullName evidence="3">MFS transporter</fullName>
    </submittedName>
</protein>
<sequence length="334" mass="34908">MNRPSLSLRRRAGLALMAAVATGAMPMPAVGQAQAAYPNKPIHIVVPFPPGGSTDVLARRIGDKLASAWGQPVVVDNRAGAGGTVGADYVAKSAPDGYTLLMGVTGSNAIAQALYARLPYDVVKDFAPVSMVVSAPLVLAVNPEVKVRTAQEFLALAKSKPGGLSYGSAGNGTSMHLTGEMYKQAAGVSMVHIPYRGSAGMLTDLMSGQIQATFGDVLVLLPQIQAGKLRALAVTSKTRHPMLPDVPTLDEAGLKGFEALSWQGLFAPAGTPPEVVEKLSAEVNKAVRSPDVREYFASRGFIVEGTTPAAFKALIEGEVKKWTPIVKYSGARAD</sequence>
<feature type="signal peptide" evidence="2">
    <location>
        <begin position="1"/>
        <end position="35"/>
    </location>
</feature>
<evidence type="ECO:0000256" key="2">
    <source>
        <dbReference type="SAM" id="SignalP"/>
    </source>
</evidence>
<dbReference type="PIRSF" id="PIRSF017082">
    <property type="entry name" value="YflP"/>
    <property type="match status" value="1"/>
</dbReference>
<dbReference type="RefSeq" id="WP_058644197.1">
    <property type="nucleotide sequence ID" value="NZ_LDSL01000173.1"/>
</dbReference>
<dbReference type="AlphaFoldDB" id="A0A147GMX8"/>
<proteinExistence type="inferred from homology"/>